<name>A0A7W5Z194_9HYPH</name>
<evidence type="ECO:0000313" key="4">
    <source>
        <dbReference type="EMBL" id="MBB3808167.1"/>
    </source>
</evidence>
<evidence type="ECO:0000313" key="5">
    <source>
        <dbReference type="Proteomes" id="UP000537592"/>
    </source>
</evidence>
<comment type="caution">
    <text evidence="4">The sequence shown here is derived from an EMBL/GenBank/DDBJ whole genome shotgun (WGS) entry which is preliminary data.</text>
</comment>
<gene>
    <name evidence="4" type="ORF">FHS81_000221</name>
</gene>
<dbReference type="InterPro" id="IPR010269">
    <property type="entry name" value="T6SS_TssC-like"/>
</dbReference>
<dbReference type="InterPro" id="IPR044031">
    <property type="entry name" value="TssC1_N"/>
</dbReference>
<proteinExistence type="predicted"/>
<reference evidence="4 5" key="1">
    <citation type="submission" date="2020-08" db="EMBL/GenBank/DDBJ databases">
        <title>Genomic Encyclopedia of Type Strains, Phase IV (KMG-IV): sequencing the most valuable type-strain genomes for metagenomic binning, comparative biology and taxonomic classification.</title>
        <authorList>
            <person name="Goeker M."/>
        </authorList>
    </citation>
    <scope>NUCLEOTIDE SEQUENCE [LARGE SCALE GENOMIC DNA]</scope>
    <source>
        <strain evidence="4 5">DSM 28760</strain>
    </source>
</reference>
<feature type="domain" description="TssC1 N-terminal" evidence="2">
    <location>
        <begin position="89"/>
        <end position="398"/>
    </location>
</feature>
<keyword evidence="5" id="KW-1185">Reference proteome</keyword>
<evidence type="ECO:0000256" key="1">
    <source>
        <dbReference type="SAM" id="MobiDB-lite"/>
    </source>
</evidence>
<sequence>MLLDADENANPRGDVKAAASQDYSADDDAGETIPLRRQIIDMVLGRRPSGRLDAFLSAKDPAKALGIWFGRDIAHLRDGAALMGAIDRDLAFFDDLLTDQLNAVLHHKRFLQIEASWRGLQYLCKSAFTASKVVVKVLNVSWDEIARDFQRAVDFDQSFLFRRVYNDEFGMPGGKPYGVLLCDFEIRHRLSEDHQIDDVAVLNGLASVAAAAFAPAVLSASPALIGLQSFTELDRQPNLRGLFREPEYIRYERLRALDEARFVGVVLPRVLMREPRVGETVPGLPFRYREDARGLAMDELCWGSAVYAFGEVLIRAFDLYGWFADICGTRRDAIDCGLVTGVAAPPTETDAPGIINRFGCEVAIPGHIEQDLWQLGLMNLNVCKDTSYLAFHSGLSIQSVRQQGSNVAQMNARLSSMLRYILCVSRFAQHVKVQVRDRIGSYVTADACERDLQSWILGYCLGNDDAPPDMKARFPLREARIEVREVPGRPGSFACVMHLRPHFHLDRVFTTFKLVTDIAFANPRVA</sequence>
<dbReference type="Pfam" id="PF18945">
    <property type="entry name" value="VipB_2"/>
    <property type="match status" value="1"/>
</dbReference>
<accession>A0A7W5Z194</accession>
<organism evidence="4 5">
    <name type="scientific">Pseudochelatococcus contaminans</name>
    <dbReference type="NCBI Taxonomy" id="1538103"/>
    <lineage>
        <taxon>Bacteria</taxon>
        <taxon>Pseudomonadati</taxon>
        <taxon>Pseudomonadota</taxon>
        <taxon>Alphaproteobacteria</taxon>
        <taxon>Hyphomicrobiales</taxon>
        <taxon>Chelatococcaceae</taxon>
        <taxon>Pseudochelatococcus</taxon>
    </lineage>
</organism>
<dbReference type="AlphaFoldDB" id="A0A7W5Z194"/>
<dbReference type="EMBL" id="JACICC010000001">
    <property type="protein sequence ID" value="MBB3808167.1"/>
    <property type="molecule type" value="Genomic_DNA"/>
</dbReference>
<dbReference type="NCBIfam" id="TIGR03355">
    <property type="entry name" value="VI_chp_2"/>
    <property type="match status" value="1"/>
</dbReference>
<feature type="domain" description="TssC1 C-terminal" evidence="3">
    <location>
        <begin position="408"/>
        <end position="518"/>
    </location>
</feature>
<dbReference type="RefSeq" id="WP_183750200.1">
    <property type="nucleotide sequence ID" value="NZ_JACICC010000001.1"/>
</dbReference>
<evidence type="ECO:0000259" key="2">
    <source>
        <dbReference type="Pfam" id="PF05943"/>
    </source>
</evidence>
<dbReference type="InterPro" id="IPR044032">
    <property type="entry name" value="TssC1_C"/>
</dbReference>
<dbReference type="Proteomes" id="UP000537592">
    <property type="component" value="Unassembled WGS sequence"/>
</dbReference>
<protein>
    <submittedName>
        <fullName evidence="4">Type VI secretion system protein ImpD</fullName>
    </submittedName>
</protein>
<feature type="region of interest" description="Disordered" evidence="1">
    <location>
        <begin position="1"/>
        <end position="28"/>
    </location>
</feature>
<evidence type="ECO:0000259" key="3">
    <source>
        <dbReference type="Pfam" id="PF18945"/>
    </source>
</evidence>
<dbReference type="PANTHER" id="PTHR35565:SF3">
    <property type="entry name" value="TYPE VI SECRETION SYSTEM SHEATH PROTEIN TSSC1"/>
    <property type="match status" value="1"/>
</dbReference>
<dbReference type="PANTHER" id="PTHR35565">
    <property type="entry name" value="CYTOPLASMIC PROTEIN-RELATED"/>
    <property type="match status" value="1"/>
</dbReference>
<dbReference type="Pfam" id="PF05943">
    <property type="entry name" value="VipB"/>
    <property type="match status" value="1"/>
</dbReference>